<feature type="transmembrane region" description="Helical" evidence="11">
    <location>
        <begin position="102"/>
        <end position="119"/>
    </location>
</feature>
<proteinExistence type="predicted"/>
<evidence type="ECO:0000256" key="1">
    <source>
        <dbReference type="ARBA" id="ARBA00004651"/>
    </source>
</evidence>
<dbReference type="InterPro" id="IPR001851">
    <property type="entry name" value="ABC_transp_permease"/>
</dbReference>
<feature type="transmembrane region" description="Helical" evidence="11">
    <location>
        <begin position="152"/>
        <end position="171"/>
    </location>
</feature>
<accession>A0AA41YVX2</accession>
<comment type="subcellular location">
    <subcellularLocation>
        <location evidence="1">Cell membrane</location>
        <topology evidence="1">Multi-pass membrane protein</topology>
    </subcellularLocation>
</comment>
<keyword evidence="5" id="KW-0997">Cell inner membrane</keyword>
<feature type="transmembrane region" description="Helical" evidence="11">
    <location>
        <begin position="300"/>
        <end position="319"/>
    </location>
</feature>
<evidence type="ECO:0000256" key="3">
    <source>
        <dbReference type="ARBA" id="ARBA00022448"/>
    </source>
</evidence>
<evidence type="ECO:0000313" key="13">
    <source>
        <dbReference type="Proteomes" id="UP001165667"/>
    </source>
</evidence>
<feature type="transmembrane region" description="Helical" evidence="11">
    <location>
        <begin position="246"/>
        <end position="269"/>
    </location>
</feature>
<dbReference type="PANTHER" id="PTHR32196">
    <property type="entry name" value="ABC TRANSPORTER PERMEASE PROTEIN YPHD-RELATED-RELATED"/>
    <property type="match status" value="1"/>
</dbReference>
<evidence type="ECO:0000256" key="6">
    <source>
        <dbReference type="ARBA" id="ARBA00022692"/>
    </source>
</evidence>
<organism evidence="12 13">
    <name type="scientific">Lichenifustis flavocetrariae</name>
    <dbReference type="NCBI Taxonomy" id="2949735"/>
    <lineage>
        <taxon>Bacteria</taxon>
        <taxon>Pseudomonadati</taxon>
        <taxon>Pseudomonadota</taxon>
        <taxon>Alphaproteobacteria</taxon>
        <taxon>Hyphomicrobiales</taxon>
        <taxon>Lichenihabitantaceae</taxon>
        <taxon>Lichenifustis</taxon>
    </lineage>
</organism>
<keyword evidence="13" id="KW-1185">Reference proteome</keyword>
<feature type="transmembrane region" description="Helical" evidence="11">
    <location>
        <begin position="325"/>
        <end position="345"/>
    </location>
</feature>
<dbReference type="Proteomes" id="UP001165667">
    <property type="component" value="Unassembled WGS sequence"/>
</dbReference>
<dbReference type="Pfam" id="PF02653">
    <property type="entry name" value="BPD_transp_2"/>
    <property type="match status" value="1"/>
</dbReference>
<protein>
    <recommendedName>
        <fullName evidence="10">Autoinducer 2 import system permease protein LsrD</fullName>
    </recommendedName>
</protein>
<sequence length="352" mass="36967">MREAPIMTDLALRPSQPAAAPQPKPRYTVADRAPRRLSDFLLRWETILVILLAAVIIGNTLLSPYFLDLYNLADTTYNFSEKAIIALGMALLILVREIDLSIAAIMALAALAIGSLAAHGVAPPLLILAGLGVGLLCGAVNGLLVTRTGVPSIVITIGTMSLFRGIAQVTLGDQALTTYPDSYLALGQSYFITMPPTPLSFLIFLVLAIVFGVVLHGTAIGRQLFAIGANPVAARFAGIRVDRLRFALFTLSGLLAGLAAVLLTARIGVVRPNIALGWELDVVTMVVLGGVAISGGVGTILGVVLAVFVLGLATFGLSLMNVPGIVINVLLGLLLILSIAAPIVIRRFFGRF</sequence>
<feature type="transmembrane region" description="Helical" evidence="11">
    <location>
        <begin position="199"/>
        <end position="225"/>
    </location>
</feature>
<comment type="function">
    <text evidence="9">Part of the ABC transporter complex LsrABCD involved in autoinducer 2 (AI-2) import. Probably responsible for the translocation of the substrate across the membrane.</text>
</comment>
<evidence type="ECO:0000256" key="8">
    <source>
        <dbReference type="ARBA" id="ARBA00023136"/>
    </source>
</evidence>
<name>A0AA41YVX2_9HYPH</name>
<evidence type="ECO:0000256" key="11">
    <source>
        <dbReference type="SAM" id="Phobius"/>
    </source>
</evidence>
<keyword evidence="3" id="KW-0813">Transport</keyword>
<evidence type="ECO:0000256" key="10">
    <source>
        <dbReference type="ARBA" id="ARBA00039381"/>
    </source>
</evidence>
<dbReference type="CDD" id="cd06579">
    <property type="entry name" value="TM_PBP1_transp_AraH_like"/>
    <property type="match status" value="1"/>
</dbReference>
<dbReference type="AlphaFoldDB" id="A0AA41YVX2"/>
<feature type="transmembrane region" description="Helical" evidence="11">
    <location>
        <begin position="46"/>
        <end position="67"/>
    </location>
</feature>
<gene>
    <name evidence="12" type="ORF">M8523_07930</name>
</gene>
<dbReference type="GO" id="GO:0022857">
    <property type="term" value="F:transmembrane transporter activity"/>
    <property type="evidence" value="ECO:0007669"/>
    <property type="project" value="InterPro"/>
</dbReference>
<keyword evidence="6 11" id="KW-0812">Transmembrane</keyword>
<comment type="caution">
    <text evidence="12">The sequence shown here is derived from an EMBL/GenBank/DDBJ whole genome shotgun (WGS) entry which is preliminary data.</text>
</comment>
<feature type="transmembrane region" description="Helical" evidence="11">
    <location>
        <begin position="125"/>
        <end position="145"/>
    </location>
</feature>
<dbReference type="GO" id="GO:0005886">
    <property type="term" value="C:plasma membrane"/>
    <property type="evidence" value="ECO:0007669"/>
    <property type="project" value="UniProtKB-SubCell"/>
</dbReference>
<comment type="subunit">
    <text evidence="2">The complex is composed of two ATP-binding proteins (LsrA), two transmembrane proteins (LsrC and LsrD) and a solute-binding protein (LsrB).</text>
</comment>
<keyword evidence="8 11" id="KW-0472">Membrane</keyword>
<evidence type="ECO:0000256" key="9">
    <source>
        <dbReference type="ARBA" id="ARBA00025439"/>
    </source>
</evidence>
<keyword evidence="7 11" id="KW-1133">Transmembrane helix</keyword>
<reference evidence="12" key="1">
    <citation type="submission" date="2022-05" db="EMBL/GenBank/DDBJ databases">
        <authorList>
            <person name="Pankratov T."/>
        </authorList>
    </citation>
    <scope>NUCLEOTIDE SEQUENCE</scope>
    <source>
        <strain evidence="12">BP6-180914</strain>
    </source>
</reference>
<evidence type="ECO:0000313" key="12">
    <source>
        <dbReference type="EMBL" id="MCW6507948.1"/>
    </source>
</evidence>
<evidence type="ECO:0000256" key="5">
    <source>
        <dbReference type="ARBA" id="ARBA00022519"/>
    </source>
</evidence>
<evidence type="ECO:0000256" key="7">
    <source>
        <dbReference type="ARBA" id="ARBA00022989"/>
    </source>
</evidence>
<keyword evidence="4" id="KW-1003">Cell membrane</keyword>
<evidence type="ECO:0000256" key="2">
    <source>
        <dbReference type="ARBA" id="ARBA00011262"/>
    </source>
</evidence>
<feature type="transmembrane region" description="Helical" evidence="11">
    <location>
        <begin position="79"/>
        <end position="95"/>
    </location>
</feature>
<dbReference type="EMBL" id="JAMOIM010000004">
    <property type="protein sequence ID" value="MCW6507948.1"/>
    <property type="molecule type" value="Genomic_DNA"/>
</dbReference>
<evidence type="ECO:0000256" key="4">
    <source>
        <dbReference type="ARBA" id="ARBA00022475"/>
    </source>
</evidence>
<dbReference type="PANTHER" id="PTHR32196:SF71">
    <property type="entry name" value="AUTOINDUCER 2 IMPORT SYSTEM PERMEASE PROTEIN LSRD"/>
    <property type="match status" value="1"/>
</dbReference>